<evidence type="ECO:0000256" key="1">
    <source>
        <dbReference type="SAM" id="SignalP"/>
    </source>
</evidence>
<dbReference type="KEGG" id="psuw:WQ53_04705"/>
<dbReference type="PATRIC" id="fig|314722.6.peg.989"/>
<evidence type="ECO:0000313" key="2">
    <source>
        <dbReference type="EMBL" id="AKC88180.1"/>
    </source>
</evidence>
<evidence type="ECO:0000313" key="3">
    <source>
        <dbReference type="Proteomes" id="UP000033067"/>
    </source>
</evidence>
<sequence>MYKLVLASLLALAPLAAGATVQSGGNGFSPDKGLDLSRSFEAQRQAIVGALADGKTYSEISAADRQQVAASLDRISSLLGDAQSADQLSEAAKVEVFNEQERINTLLTRAHEDSRLVCIREKRVGSHRPTNNCMTVAERRRMREQTLDALQSKRGYGLPQAN</sequence>
<proteinExistence type="predicted"/>
<reference evidence="2 3" key="1">
    <citation type="journal article" date="2015" name="Genome Announc.">
        <title>Complete Genome Sequence of Pseudoxanthomonas suwonensis Strain J1, a Cellulose-Degrading Bacterium Isolated from Leaf- and Wood-Enriched Soil.</title>
        <authorList>
            <person name="Hou L."/>
            <person name="Jiang J."/>
            <person name="Xu Z."/>
            <person name="Zhou Y."/>
            <person name="Leung F.C."/>
        </authorList>
    </citation>
    <scope>NUCLEOTIDE SEQUENCE [LARGE SCALE GENOMIC DNA]</scope>
    <source>
        <strain evidence="2 3">J1</strain>
    </source>
</reference>
<dbReference type="AlphaFoldDB" id="A0A0E3UPW8"/>
<gene>
    <name evidence="2" type="ORF">WQ53_04705</name>
</gene>
<keyword evidence="1" id="KW-0732">Signal</keyword>
<accession>A0A0E3UPW8</accession>
<feature type="chain" id="PRO_5002412890" description="Secreted protein" evidence="1">
    <location>
        <begin position="20"/>
        <end position="162"/>
    </location>
</feature>
<keyword evidence="3" id="KW-1185">Reference proteome</keyword>
<protein>
    <recommendedName>
        <fullName evidence="4">Secreted protein</fullName>
    </recommendedName>
</protein>
<dbReference type="Proteomes" id="UP000033067">
    <property type="component" value="Chromosome"/>
</dbReference>
<name>A0A0E3UPW8_9GAMM</name>
<dbReference type="RefSeq" id="WP_201774027.1">
    <property type="nucleotide sequence ID" value="NZ_CP011144.1"/>
</dbReference>
<dbReference type="EMBL" id="CP011144">
    <property type="protein sequence ID" value="AKC88180.1"/>
    <property type="molecule type" value="Genomic_DNA"/>
</dbReference>
<feature type="signal peptide" evidence="1">
    <location>
        <begin position="1"/>
        <end position="19"/>
    </location>
</feature>
<evidence type="ECO:0008006" key="4">
    <source>
        <dbReference type="Google" id="ProtNLM"/>
    </source>
</evidence>
<organism evidence="2 3">
    <name type="scientific">Pseudoxanthomonas suwonensis</name>
    <dbReference type="NCBI Taxonomy" id="314722"/>
    <lineage>
        <taxon>Bacteria</taxon>
        <taxon>Pseudomonadati</taxon>
        <taxon>Pseudomonadota</taxon>
        <taxon>Gammaproteobacteria</taxon>
        <taxon>Lysobacterales</taxon>
        <taxon>Lysobacteraceae</taxon>
        <taxon>Pseudoxanthomonas</taxon>
    </lineage>
</organism>